<dbReference type="PANTHER" id="PTHR46691:SF3">
    <property type="entry name" value="HIGH MOBILITY GROUP B PROTEIN 15"/>
    <property type="match status" value="1"/>
</dbReference>
<evidence type="ECO:0000256" key="2">
    <source>
        <dbReference type="ARBA" id="ARBA00023125"/>
    </source>
</evidence>
<dbReference type="InterPro" id="IPR009071">
    <property type="entry name" value="HMG_box_dom"/>
</dbReference>
<feature type="domain" description="ARID" evidence="9">
    <location>
        <begin position="35"/>
        <end position="126"/>
    </location>
</feature>
<dbReference type="EMBL" id="JAXQNO010000004">
    <property type="protein sequence ID" value="KAK4799387.1"/>
    <property type="molecule type" value="Genomic_DNA"/>
</dbReference>
<keyword evidence="11" id="KW-1185">Reference proteome</keyword>
<dbReference type="SMART" id="SM01014">
    <property type="entry name" value="ARID"/>
    <property type="match status" value="1"/>
</dbReference>
<protein>
    <recommendedName>
        <fullName evidence="12">High mobility group B protein 15</fullName>
    </recommendedName>
</protein>
<feature type="compositionally biased region" description="Acidic residues" evidence="7">
    <location>
        <begin position="394"/>
        <end position="407"/>
    </location>
</feature>
<dbReference type="SMART" id="SM00501">
    <property type="entry name" value="BRIGHT"/>
    <property type="match status" value="1"/>
</dbReference>
<evidence type="ECO:0000259" key="8">
    <source>
        <dbReference type="PROSITE" id="PS50118"/>
    </source>
</evidence>
<evidence type="ECO:0000259" key="9">
    <source>
        <dbReference type="PROSITE" id="PS51011"/>
    </source>
</evidence>
<feature type="compositionally biased region" description="Basic residues" evidence="7">
    <location>
        <begin position="260"/>
        <end position="270"/>
    </location>
</feature>
<dbReference type="CDD" id="cd16872">
    <property type="entry name" value="ARID_HMGB9-like"/>
    <property type="match status" value="1"/>
</dbReference>
<dbReference type="PROSITE" id="PS50118">
    <property type="entry name" value="HMG_BOX_2"/>
    <property type="match status" value="1"/>
</dbReference>
<evidence type="ECO:0000313" key="11">
    <source>
        <dbReference type="Proteomes" id="UP001346149"/>
    </source>
</evidence>
<evidence type="ECO:0000313" key="10">
    <source>
        <dbReference type="EMBL" id="KAK4799387.1"/>
    </source>
</evidence>
<keyword evidence="1" id="KW-0805">Transcription regulation</keyword>
<evidence type="ECO:0000256" key="3">
    <source>
        <dbReference type="ARBA" id="ARBA00023163"/>
    </source>
</evidence>
<dbReference type="PANTHER" id="PTHR46691">
    <property type="entry name" value="HIGH MOBILITY GROUP B PROTEIN 9"/>
    <property type="match status" value="1"/>
</dbReference>
<organism evidence="10 11">
    <name type="scientific">Trapa natans</name>
    <name type="common">Water chestnut</name>
    <dbReference type="NCBI Taxonomy" id="22666"/>
    <lineage>
        <taxon>Eukaryota</taxon>
        <taxon>Viridiplantae</taxon>
        <taxon>Streptophyta</taxon>
        <taxon>Embryophyta</taxon>
        <taxon>Tracheophyta</taxon>
        <taxon>Spermatophyta</taxon>
        <taxon>Magnoliopsida</taxon>
        <taxon>eudicotyledons</taxon>
        <taxon>Gunneridae</taxon>
        <taxon>Pentapetalae</taxon>
        <taxon>rosids</taxon>
        <taxon>malvids</taxon>
        <taxon>Myrtales</taxon>
        <taxon>Lythraceae</taxon>
        <taxon>Trapa</taxon>
    </lineage>
</organism>
<evidence type="ECO:0000256" key="1">
    <source>
        <dbReference type="ARBA" id="ARBA00023015"/>
    </source>
</evidence>
<gene>
    <name evidence="10" type="ORF">SAY86_024752</name>
</gene>
<evidence type="ECO:0000256" key="4">
    <source>
        <dbReference type="ARBA" id="ARBA00023242"/>
    </source>
</evidence>
<dbReference type="SUPFAM" id="SSF46774">
    <property type="entry name" value="ARID-like"/>
    <property type="match status" value="1"/>
</dbReference>
<feature type="region of interest" description="Disordered" evidence="7">
    <location>
        <begin position="367"/>
        <end position="470"/>
    </location>
</feature>
<evidence type="ECO:0000256" key="5">
    <source>
        <dbReference type="ARBA" id="ARBA00054600"/>
    </source>
</evidence>
<sequence>MASSSRASHSQAMGSGLEWNYQPYPPPLVEYSQLVANPDLFMITLEKLHSIMGTKFMVPVVGGKELNLHRLFVEVTSHGGMEKVIRERKWKDVTATFNFPSTATNASFVLRKYYVSLLQHYEQIYFFKARGWTFIPQAGTVLLSRTDQELIAASIQSPTLPMAQFSRMDAAPTAQHNVRTLMQQPSNSHGELPRGIAFRWTLVLGVIDGKIDEGYLITVWVGSEILKGVLYHIPQTTSPMIPQSQSGSFHQALAPLGTVNRRRRRKKSEMKRRDPAHPKPNRSGYNFFFKEQHARLKPLHPGKDREISRMIGQLWNNLKDHERAVYQEKAAEDKERYRAEMVNYREKQRLGQVMSDAVPLQQRLREAGNGTEEVEGDSPQYPCNGGSSGKSDSGDMEDESFGFDEAGESSNEMTDTEGPPSLVESTAEKVQMGQAGKVEGHKAAAADAEVKPPKVDGDGEGSEKLEILSL</sequence>
<dbReference type="Gene3D" id="1.10.150.60">
    <property type="entry name" value="ARID DNA-binding domain"/>
    <property type="match status" value="1"/>
</dbReference>
<keyword evidence="4 6" id="KW-0539">Nucleus</keyword>
<accession>A0AAN7MHV9</accession>
<dbReference type="FunFam" id="1.10.150.60:FF:000022">
    <property type="entry name" value="High mobility group B protein 15"/>
    <property type="match status" value="1"/>
</dbReference>
<dbReference type="InterPro" id="IPR036910">
    <property type="entry name" value="HMG_box_dom_sf"/>
</dbReference>
<dbReference type="Proteomes" id="UP001346149">
    <property type="component" value="Unassembled WGS sequence"/>
</dbReference>
<evidence type="ECO:0000256" key="6">
    <source>
        <dbReference type="PROSITE-ProRule" id="PRU00267"/>
    </source>
</evidence>
<keyword evidence="3" id="KW-0804">Transcription</keyword>
<keyword evidence="2 6" id="KW-0238">DNA-binding</keyword>
<dbReference type="SUPFAM" id="SSF47095">
    <property type="entry name" value="HMG-box"/>
    <property type="match status" value="1"/>
</dbReference>
<name>A0AAN7MHV9_TRANT</name>
<comment type="caution">
    <text evidence="10">The sequence shown here is derived from an EMBL/GenBank/DDBJ whole genome shotgun (WGS) entry which is preliminary data.</text>
</comment>
<dbReference type="InterPro" id="IPR001606">
    <property type="entry name" value="ARID_dom"/>
</dbReference>
<dbReference type="PROSITE" id="PS51011">
    <property type="entry name" value="ARID"/>
    <property type="match status" value="1"/>
</dbReference>
<dbReference type="Gene3D" id="1.10.30.10">
    <property type="entry name" value="High mobility group box domain"/>
    <property type="match status" value="1"/>
</dbReference>
<feature type="domain" description="HMG box" evidence="8">
    <location>
        <begin position="278"/>
        <end position="345"/>
    </location>
</feature>
<dbReference type="Pfam" id="PF01388">
    <property type="entry name" value="ARID"/>
    <property type="match status" value="1"/>
</dbReference>
<feature type="DNA-binding region" description="HMG box" evidence="6">
    <location>
        <begin position="278"/>
        <end position="345"/>
    </location>
</feature>
<dbReference type="GO" id="GO:0005634">
    <property type="term" value="C:nucleus"/>
    <property type="evidence" value="ECO:0007669"/>
    <property type="project" value="UniProtKB-UniRule"/>
</dbReference>
<dbReference type="AlphaFoldDB" id="A0AAN7MHV9"/>
<evidence type="ECO:0008006" key="12">
    <source>
        <dbReference type="Google" id="ProtNLM"/>
    </source>
</evidence>
<feature type="region of interest" description="Disordered" evidence="7">
    <location>
        <begin position="252"/>
        <end position="287"/>
    </location>
</feature>
<dbReference type="SMART" id="SM00398">
    <property type="entry name" value="HMG"/>
    <property type="match status" value="1"/>
</dbReference>
<dbReference type="GO" id="GO:0003677">
    <property type="term" value="F:DNA binding"/>
    <property type="evidence" value="ECO:0007669"/>
    <property type="project" value="UniProtKB-UniRule"/>
</dbReference>
<feature type="compositionally biased region" description="Basic and acidic residues" evidence="7">
    <location>
        <begin position="438"/>
        <end position="470"/>
    </location>
</feature>
<dbReference type="Pfam" id="PF00505">
    <property type="entry name" value="HMG_box"/>
    <property type="match status" value="1"/>
</dbReference>
<reference evidence="10 11" key="1">
    <citation type="journal article" date="2023" name="Hortic Res">
        <title>Pangenome of water caltrop reveals structural variations and asymmetric subgenome divergence after allopolyploidization.</title>
        <authorList>
            <person name="Zhang X."/>
            <person name="Chen Y."/>
            <person name="Wang L."/>
            <person name="Yuan Y."/>
            <person name="Fang M."/>
            <person name="Shi L."/>
            <person name="Lu R."/>
            <person name="Comes H.P."/>
            <person name="Ma Y."/>
            <person name="Chen Y."/>
            <person name="Huang G."/>
            <person name="Zhou Y."/>
            <person name="Zheng Z."/>
            <person name="Qiu Y."/>
        </authorList>
    </citation>
    <scope>NUCLEOTIDE SEQUENCE [LARGE SCALE GENOMIC DNA]</scope>
    <source>
        <strain evidence="10">F231</strain>
    </source>
</reference>
<proteinExistence type="predicted"/>
<dbReference type="FunFam" id="1.10.30.10:FF:000055">
    <property type="entry name" value="High mobility group B protein 15"/>
    <property type="match status" value="1"/>
</dbReference>
<comment type="function">
    <text evidence="5">Binds preferentially DNA with A/T-rich content.</text>
</comment>
<evidence type="ECO:0000256" key="7">
    <source>
        <dbReference type="SAM" id="MobiDB-lite"/>
    </source>
</evidence>
<dbReference type="InterPro" id="IPR036431">
    <property type="entry name" value="ARID_dom_sf"/>
</dbReference>
<dbReference type="InterPro" id="IPR045303">
    <property type="entry name" value="ARID_HMGB9-like"/>
</dbReference>
<dbReference type="CDD" id="cd22009">
    <property type="entry name" value="HMG-box_AtHMGB9-like"/>
    <property type="match status" value="1"/>
</dbReference>